<dbReference type="RefSeq" id="XP_040619375.1">
    <property type="nucleotide sequence ID" value="XM_040759881.1"/>
</dbReference>
<evidence type="ECO:0000313" key="3">
    <source>
        <dbReference type="EMBL" id="KIH91365.1"/>
    </source>
</evidence>
<dbReference type="InterPro" id="IPR003010">
    <property type="entry name" value="C-N_Hydrolase"/>
</dbReference>
<dbReference type="PANTHER" id="PTHR43674:SF16">
    <property type="entry name" value="CARBON-NITROGEN FAMILY, PUTATIVE (AFU_ORTHOLOGUE AFUA_5G02350)-RELATED"/>
    <property type="match status" value="1"/>
</dbReference>
<dbReference type="HOGENOM" id="CLU_030130_2_0_1"/>
<keyword evidence="1" id="KW-0378">Hydrolase</keyword>
<dbReference type="GeneID" id="63674802"/>
<dbReference type="CDD" id="cd07197">
    <property type="entry name" value="nitrilase"/>
    <property type="match status" value="1"/>
</dbReference>
<gene>
    <name evidence="3" type="ORF">SPBR_01571</name>
</gene>
<dbReference type="InterPro" id="IPR036526">
    <property type="entry name" value="C-N_Hydrolase_sf"/>
</dbReference>
<dbReference type="SUPFAM" id="SSF56317">
    <property type="entry name" value="Carbon-nitrogen hydrolase"/>
    <property type="match status" value="1"/>
</dbReference>
<dbReference type="Proteomes" id="UP000031575">
    <property type="component" value="Unassembled WGS sequence"/>
</dbReference>
<dbReference type="PANTHER" id="PTHR43674">
    <property type="entry name" value="NITRILASE C965.09-RELATED"/>
    <property type="match status" value="1"/>
</dbReference>
<dbReference type="EMBL" id="AWTV01000007">
    <property type="protein sequence ID" value="KIH91365.1"/>
    <property type="molecule type" value="Genomic_DNA"/>
</dbReference>
<dbReference type="VEuPathDB" id="FungiDB:SPBR_01571"/>
<organism evidence="3 4">
    <name type="scientific">Sporothrix brasiliensis 5110</name>
    <dbReference type="NCBI Taxonomy" id="1398154"/>
    <lineage>
        <taxon>Eukaryota</taxon>
        <taxon>Fungi</taxon>
        <taxon>Dikarya</taxon>
        <taxon>Ascomycota</taxon>
        <taxon>Pezizomycotina</taxon>
        <taxon>Sordariomycetes</taxon>
        <taxon>Sordariomycetidae</taxon>
        <taxon>Ophiostomatales</taxon>
        <taxon>Ophiostomataceae</taxon>
        <taxon>Sporothrix</taxon>
    </lineage>
</organism>
<dbReference type="InterPro" id="IPR050345">
    <property type="entry name" value="Aliph_Amidase/BUP"/>
</dbReference>
<dbReference type="AlphaFoldDB" id="A0A0C2IX73"/>
<protein>
    <recommendedName>
        <fullName evidence="2">CN hydrolase domain-containing protein</fullName>
    </recommendedName>
</protein>
<dbReference type="Pfam" id="PF00795">
    <property type="entry name" value="CN_hydrolase"/>
    <property type="match status" value="1"/>
</dbReference>
<dbReference type="Gene3D" id="3.60.110.10">
    <property type="entry name" value="Carbon-nitrogen hydrolase"/>
    <property type="match status" value="1"/>
</dbReference>
<dbReference type="OrthoDB" id="412018at2759"/>
<comment type="caution">
    <text evidence="3">The sequence shown here is derived from an EMBL/GenBank/DDBJ whole genome shotgun (WGS) entry which is preliminary data.</text>
</comment>
<proteinExistence type="predicted"/>
<keyword evidence="4" id="KW-1185">Reference proteome</keyword>
<feature type="domain" description="CN hydrolase" evidence="2">
    <location>
        <begin position="5"/>
        <end position="292"/>
    </location>
</feature>
<dbReference type="PROSITE" id="PS50263">
    <property type="entry name" value="CN_HYDROLASE"/>
    <property type="match status" value="1"/>
</dbReference>
<evidence type="ECO:0000259" key="2">
    <source>
        <dbReference type="PROSITE" id="PS50263"/>
    </source>
</evidence>
<evidence type="ECO:0000256" key="1">
    <source>
        <dbReference type="ARBA" id="ARBA00022801"/>
    </source>
</evidence>
<evidence type="ECO:0000313" key="4">
    <source>
        <dbReference type="Proteomes" id="UP000031575"/>
    </source>
</evidence>
<accession>A0A0C2IX73</accession>
<dbReference type="GO" id="GO:0016811">
    <property type="term" value="F:hydrolase activity, acting on carbon-nitrogen (but not peptide) bonds, in linear amides"/>
    <property type="evidence" value="ECO:0007669"/>
    <property type="project" value="TreeGrafter"/>
</dbReference>
<reference evidence="3 4" key="1">
    <citation type="journal article" date="2014" name="BMC Genomics">
        <title>Comparative genomics of the major fungal agents of human and animal Sporotrichosis: Sporothrix schenckii and Sporothrix brasiliensis.</title>
        <authorList>
            <person name="Teixeira M.M."/>
            <person name="de Almeida L.G."/>
            <person name="Kubitschek-Barreira P."/>
            <person name="Alves F.L."/>
            <person name="Kioshima E.S."/>
            <person name="Abadio A.K."/>
            <person name="Fernandes L."/>
            <person name="Derengowski L.S."/>
            <person name="Ferreira K.S."/>
            <person name="Souza R.C."/>
            <person name="Ruiz J.C."/>
            <person name="de Andrade N.C."/>
            <person name="Paes H.C."/>
            <person name="Nicola A.M."/>
            <person name="Albuquerque P."/>
            <person name="Gerber A.L."/>
            <person name="Martins V.P."/>
            <person name="Peconick L.D."/>
            <person name="Neto A.V."/>
            <person name="Chaucanez C.B."/>
            <person name="Silva P.A."/>
            <person name="Cunha O.L."/>
            <person name="de Oliveira F.F."/>
            <person name="dos Santos T.C."/>
            <person name="Barros A.L."/>
            <person name="Soares M.A."/>
            <person name="de Oliveira L.M."/>
            <person name="Marini M.M."/>
            <person name="Villalobos-Duno H."/>
            <person name="Cunha M.M."/>
            <person name="de Hoog S."/>
            <person name="da Silveira J.F."/>
            <person name="Henrissat B."/>
            <person name="Nino-Vega G.A."/>
            <person name="Cisalpino P.S."/>
            <person name="Mora-Montes H.M."/>
            <person name="Almeida S.R."/>
            <person name="Stajich J.E."/>
            <person name="Lopes-Bezerra L.M."/>
            <person name="Vasconcelos A.T."/>
            <person name="Felipe M.S."/>
        </authorList>
    </citation>
    <scope>NUCLEOTIDE SEQUENCE [LARGE SCALE GENOMIC DNA]</scope>
    <source>
        <strain evidence="3 4">5110</strain>
    </source>
</reference>
<name>A0A0C2IX73_9PEZI</name>
<sequence length="384" mass="41647">MAPIYKIAIIQFQPKPIDIEANFKYAADEIRKAAAAGADIALLPEFHLTSWVPNHPEFVSASAASGAILSRYQDLARELNINIVPGTIVEAHATTADPASGTTLVTTAPDDTSSGTLELRNMAFFVEAGTGRVLNRYQKTNLWHTERGHLTAPTLESASSAGSTTDWPPHKAFDTPLRWGDRFVRAGMLVCWDLAFPEAFRALVADGVDLVLIPSYWDPYEDVDAESLAVNPECEVDYIRTCLAARASENTVAVAFCNTGGVSQLAQPLLGLRGEIRPGATETKILDMDLDYLRVADNHYKVRADIKREGWHYEHTLRFPAKTAAPLFCADEAQQLALVGGNGRVKGALLEVRDHLRSKSGHAAAADIRCGRGVGPTAAEVART</sequence>